<dbReference type="Gene3D" id="1.20.1530.10">
    <property type="entry name" value="Na+/H+ antiporter like domain"/>
    <property type="match status" value="1"/>
</dbReference>
<evidence type="ECO:0000313" key="13">
    <source>
        <dbReference type="Proteomes" id="UP000252345"/>
    </source>
</evidence>
<comment type="similarity">
    <text evidence="11">Belongs to the NhaA Na(+)/H(+) (TC 2.A.33) antiporter family.</text>
</comment>
<keyword evidence="13" id="KW-1185">Reference proteome</keyword>
<keyword evidence="2 11" id="KW-0813">Transport</keyword>
<keyword evidence="10 11" id="KW-0739">Sodium transport</keyword>
<keyword evidence="4 11" id="KW-1003">Cell membrane</keyword>
<feature type="transmembrane region" description="Helical" evidence="11">
    <location>
        <begin position="212"/>
        <end position="228"/>
    </location>
</feature>
<evidence type="ECO:0000256" key="6">
    <source>
        <dbReference type="ARBA" id="ARBA00022989"/>
    </source>
</evidence>
<comment type="catalytic activity">
    <reaction evidence="11">
        <text>Na(+)(in) + 2 H(+)(out) = Na(+)(out) + 2 H(+)(in)</text>
        <dbReference type="Rhea" id="RHEA:29251"/>
        <dbReference type="ChEBI" id="CHEBI:15378"/>
        <dbReference type="ChEBI" id="CHEBI:29101"/>
    </reaction>
</comment>
<keyword evidence="3 11" id="KW-0050">Antiport</keyword>
<comment type="caution">
    <text evidence="12">The sequence shown here is derived from an EMBL/GenBank/DDBJ whole genome shotgun (WGS) entry which is preliminary data.</text>
</comment>
<feature type="transmembrane region" description="Helical" evidence="11">
    <location>
        <begin position="126"/>
        <end position="146"/>
    </location>
</feature>
<gene>
    <name evidence="11" type="primary">nhaA</name>
    <name evidence="12" type="ORF">CRD59_02580</name>
</gene>
<feature type="transmembrane region" description="Helical" evidence="11">
    <location>
        <begin position="248"/>
        <end position="270"/>
    </location>
</feature>
<accession>A0A366KDJ1</accession>
<dbReference type="AlphaFoldDB" id="A0A366KDJ1"/>
<evidence type="ECO:0000256" key="10">
    <source>
        <dbReference type="ARBA" id="ARBA00023201"/>
    </source>
</evidence>
<sequence>MPGRLVGDAGFMSLQMGVTVPRPGRRFHNFTYHLHTFAEDDRKAGLLMMSAALAGLVCANVPKLGQLYQVAVSWVPLSDLPTSRHLDLSVGGWVQDGLLACFFLVTGLELRQEMTSGTLQRPKQALLPLLSATGGVAVPIAVYVLINLKSPITAGGWAVPTATDVAFSLAALQILAPRTSPSVQAFLMTLAVCDDIIGVILIAVCFSEPGNVWGLLLAASGLTLWSVLARLRRLAWPAKFGMALAAPLAWYGFLLAGIHPVLAGVALGLLTPARADTPQSSSRAARLEARLIPLSALLALPLFAFCSLGIPLGGFKLNWLTSPVFLGICLGLALGKPVGIMGVVAFCSRLGIKPPLGARLPDLIAPAQLCGIGFTMSFLMAQLAFKEPDLEHTALVGVLAGSLLSVLLGTCTIVCQKRSSPRRPLDQNLHRPSKGYDR</sequence>
<keyword evidence="5 11" id="KW-0812">Transmembrane</keyword>
<keyword evidence="9 11" id="KW-0472">Membrane</keyword>
<evidence type="ECO:0000256" key="5">
    <source>
        <dbReference type="ARBA" id="ARBA00022692"/>
    </source>
</evidence>
<dbReference type="InterPro" id="IPR023171">
    <property type="entry name" value="Na/H_antiporter_dom_sf"/>
</dbReference>
<evidence type="ECO:0000256" key="1">
    <source>
        <dbReference type="ARBA" id="ARBA00004429"/>
    </source>
</evidence>
<feature type="transmembrane region" description="Helical" evidence="11">
    <location>
        <begin position="360"/>
        <end position="381"/>
    </location>
</feature>
<dbReference type="Pfam" id="PF06965">
    <property type="entry name" value="Na_H_antiport_1"/>
    <property type="match status" value="1"/>
</dbReference>
<dbReference type="EMBL" id="PDCH01000003">
    <property type="protein sequence ID" value="RBP99639.1"/>
    <property type="molecule type" value="Genomic_DNA"/>
</dbReference>
<name>A0A366KDJ1_9BIFI</name>
<feature type="transmembrane region" description="Helical" evidence="11">
    <location>
        <begin position="393"/>
        <end position="415"/>
    </location>
</feature>
<dbReference type="PANTHER" id="PTHR30341">
    <property type="entry name" value="SODIUM ION/PROTON ANTIPORTER NHAA-RELATED"/>
    <property type="match status" value="1"/>
</dbReference>
<evidence type="ECO:0000256" key="2">
    <source>
        <dbReference type="ARBA" id="ARBA00022448"/>
    </source>
</evidence>
<dbReference type="GO" id="GO:0006885">
    <property type="term" value="P:regulation of pH"/>
    <property type="evidence" value="ECO:0007669"/>
    <property type="project" value="InterPro"/>
</dbReference>
<evidence type="ECO:0000256" key="3">
    <source>
        <dbReference type="ARBA" id="ARBA00022449"/>
    </source>
</evidence>
<dbReference type="Proteomes" id="UP000252345">
    <property type="component" value="Unassembled WGS sequence"/>
</dbReference>
<dbReference type="GO" id="GO:0015385">
    <property type="term" value="F:sodium:proton antiporter activity"/>
    <property type="evidence" value="ECO:0007669"/>
    <property type="project" value="TreeGrafter"/>
</dbReference>
<evidence type="ECO:0000256" key="8">
    <source>
        <dbReference type="ARBA" id="ARBA00023065"/>
    </source>
</evidence>
<organism evidence="12 13">
    <name type="scientific">Bifidobacterium xylocopae</name>
    <dbReference type="NCBI Taxonomy" id="2493119"/>
    <lineage>
        <taxon>Bacteria</taxon>
        <taxon>Bacillati</taxon>
        <taxon>Actinomycetota</taxon>
        <taxon>Actinomycetes</taxon>
        <taxon>Bifidobacteriales</taxon>
        <taxon>Bifidobacteriaceae</taxon>
        <taxon>Bifidobacterium</taxon>
    </lineage>
</organism>
<evidence type="ECO:0000256" key="7">
    <source>
        <dbReference type="ARBA" id="ARBA00023053"/>
    </source>
</evidence>
<dbReference type="GO" id="GO:0005886">
    <property type="term" value="C:plasma membrane"/>
    <property type="evidence" value="ECO:0007669"/>
    <property type="project" value="UniProtKB-SubCell"/>
</dbReference>
<dbReference type="PANTHER" id="PTHR30341:SF0">
    <property type="entry name" value="NA(+)_H(+) ANTIPORTER NHAA"/>
    <property type="match status" value="1"/>
</dbReference>
<evidence type="ECO:0000313" key="12">
    <source>
        <dbReference type="EMBL" id="RBP99639.1"/>
    </source>
</evidence>
<feature type="transmembrane region" description="Helical" evidence="11">
    <location>
        <begin position="324"/>
        <end position="348"/>
    </location>
</feature>
<dbReference type="HAMAP" id="MF_01844">
    <property type="entry name" value="NhaA"/>
    <property type="match status" value="1"/>
</dbReference>
<comment type="caution">
    <text evidence="11">Lacks conserved residue(s) required for the propagation of feature annotation.</text>
</comment>
<dbReference type="InterPro" id="IPR004670">
    <property type="entry name" value="NhaA"/>
</dbReference>
<reference evidence="12 13" key="1">
    <citation type="submission" date="2017-10" db="EMBL/GenBank/DDBJ databases">
        <title>Bifidobacterium xylocopum sp. nov. and Bifidobacterium aemilianum sp. nov., from the carpenter bee (Xylocopa violacea) digestive tract.</title>
        <authorList>
            <person name="Alberoni D."/>
            <person name="Baffoni L."/>
            <person name="Di Gioia D."/>
            <person name="Gaggia F."/>
            <person name="Biavati B."/>
        </authorList>
    </citation>
    <scope>NUCLEOTIDE SEQUENCE [LARGE SCALE GENOMIC DNA]</scope>
    <source>
        <strain evidence="12 13">XV2</strain>
    </source>
</reference>
<evidence type="ECO:0000256" key="4">
    <source>
        <dbReference type="ARBA" id="ARBA00022475"/>
    </source>
</evidence>
<feature type="transmembrane region" description="Helical" evidence="11">
    <location>
        <begin position="185"/>
        <end position="205"/>
    </location>
</feature>
<evidence type="ECO:0000256" key="11">
    <source>
        <dbReference type="HAMAP-Rule" id="MF_01844"/>
    </source>
</evidence>
<comment type="function">
    <text evidence="11">Na(+)/H(+) antiporter that extrudes sodium in exchange for external protons.</text>
</comment>
<protein>
    <recommendedName>
        <fullName evidence="11">Na(+)/H(+) antiporter NhaA</fullName>
    </recommendedName>
    <alternativeName>
        <fullName evidence="11">Sodium/proton antiporter NhaA</fullName>
    </alternativeName>
</protein>
<comment type="subcellular location">
    <subcellularLocation>
        <location evidence="1">Cell inner membrane</location>
        <topology evidence="1">Multi-pass membrane protein</topology>
    </subcellularLocation>
    <subcellularLocation>
        <location evidence="11">Cell membrane</location>
        <topology evidence="11">Multi-pass membrane protein</topology>
    </subcellularLocation>
</comment>
<proteinExistence type="inferred from homology"/>
<keyword evidence="8 11" id="KW-0406">Ion transport</keyword>
<feature type="transmembrane region" description="Helical" evidence="11">
    <location>
        <begin position="291"/>
        <end position="312"/>
    </location>
</feature>
<keyword evidence="7 11" id="KW-0915">Sodium</keyword>
<evidence type="ECO:0000256" key="9">
    <source>
        <dbReference type="ARBA" id="ARBA00023136"/>
    </source>
</evidence>
<keyword evidence="6 11" id="KW-1133">Transmembrane helix</keyword>